<sequence length="299" mass="31639">MITVTVSTLTLTSSASASKTNVTVVGSTITRTLPWSTGSSALSGTVISPSPSSSANHTSGNTTRMVTTIVETISGPTTSTGPQWTNTTTVATDHESSHTGSVIVTTLYPNSTTATPPCTHSWVYPYPNISDSTTTCTRFPSGNTTLTRCWAMPLTTGAPESSLRPTPLYTSTCNTTGTANGTYANATVAYTRTHTYPYPLPTTFETSTTSKDHESGSKGFAYPVPTVAIPSEETMPRNPNYPWGAGSPLHRHQNVTGLGDGILGGRSVLVDWGKTAVHRLKALFKKHVDEDEQGGEEEE</sequence>
<dbReference type="AlphaFoldDB" id="G9NY71"/>
<proteinExistence type="predicted"/>
<evidence type="ECO:0000313" key="1">
    <source>
        <dbReference type="EMBL" id="EHK44613.1"/>
    </source>
</evidence>
<dbReference type="Proteomes" id="UP000005426">
    <property type="component" value="Unassembled WGS sequence"/>
</dbReference>
<dbReference type="HOGENOM" id="CLU_930845_0_0_1"/>
<dbReference type="STRING" id="452589.G9NY71"/>
<name>G9NY71_HYPAI</name>
<keyword evidence="2" id="KW-1185">Reference proteome</keyword>
<protein>
    <submittedName>
        <fullName evidence="1">Uncharacterized protein</fullName>
    </submittedName>
</protein>
<dbReference type="EMBL" id="ABDG02000025">
    <property type="protein sequence ID" value="EHK44613.1"/>
    <property type="molecule type" value="Genomic_DNA"/>
</dbReference>
<reference evidence="1 2" key="1">
    <citation type="journal article" date="2011" name="Genome Biol.">
        <title>Comparative genome sequence analysis underscores mycoparasitism as the ancestral life style of Trichoderma.</title>
        <authorList>
            <person name="Kubicek C.P."/>
            <person name="Herrera-Estrella A."/>
            <person name="Seidl-Seiboth V."/>
            <person name="Martinez D.A."/>
            <person name="Druzhinina I.S."/>
            <person name="Thon M."/>
            <person name="Zeilinger S."/>
            <person name="Casas-Flores S."/>
            <person name="Horwitz B.A."/>
            <person name="Mukherjee P.K."/>
            <person name="Mukherjee M."/>
            <person name="Kredics L."/>
            <person name="Alcaraz L.D."/>
            <person name="Aerts A."/>
            <person name="Antal Z."/>
            <person name="Atanasova L."/>
            <person name="Cervantes-Badillo M.G."/>
            <person name="Challacombe J."/>
            <person name="Chertkov O."/>
            <person name="McCluskey K."/>
            <person name="Coulpier F."/>
            <person name="Deshpande N."/>
            <person name="von Doehren H."/>
            <person name="Ebbole D.J."/>
            <person name="Esquivel-Naranjo E.U."/>
            <person name="Fekete E."/>
            <person name="Flipphi M."/>
            <person name="Glaser F."/>
            <person name="Gomez-Rodriguez E.Y."/>
            <person name="Gruber S."/>
            <person name="Han C."/>
            <person name="Henrissat B."/>
            <person name="Hermosa R."/>
            <person name="Hernandez-Onate M."/>
            <person name="Karaffa L."/>
            <person name="Kosti I."/>
            <person name="Le Crom S."/>
            <person name="Lindquist E."/>
            <person name="Lucas S."/>
            <person name="Luebeck M."/>
            <person name="Luebeck P.S."/>
            <person name="Margeot A."/>
            <person name="Metz B."/>
            <person name="Misra M."/>
            <person name="Nevalainen H."/>
            <person name="Omann M."/>
            <person name="Packer N."/>
            <person name="Perrone G."/>
            <person name="Uresti-Rivera E.E."/>
            <person name="Salamov A."/>
            <person name="Schmoll M."/>
            <person name="Seiboth B."/>
            <person name="Shapiro H."/>
            <person name="Sukno S."/>
            <person name="Tamayo-Ramos J.A."/>
            <person name="Tisch D."/>
            <person name="Wiest A."/>
            <person name="Wilkinson H.H."/>
            <person name="Zhang M."/>
            <person name="Coutinho P.M."/>
            <person name="Kenerley C.M."/>
            <person name="Monte E."/>
            <person name="Baker S.E."/>
            <person name="Grigoriev I.V."/>
        </authorList>
    </citation>
    <scope>NUCLEOTIDE SEQUENCE [LARGE SCALE GENOMIC DNA]</scope>
    <source>
        <strain evidence="2">ATCC 20476 / IMI 206040</strain>
    </source>
</reference>
<organism evidence="1 2">
    <name type="scientific">Hypocrea atroviridis (strain ATCC 20476 / IMI 206040)</name>
    <name type="common">Trichoderma atroviride</name>
    <dbReference type="NCBI Taxonomy" id="452589"/>
    <lineage>
        <taxon>Eukaryota</taxon>
        <taxon>Fungi</taxon>
        <taxon>Dikarya</taxon>
        <taxon>Ascomycota</taxon>
        <taxon>Pezizomycotina</taxon>
        <taxon>Sordariomycetes</taxon>
        <taxon>Hypocreomycetidae</taxon>
        <taxon>Hypocreales</taxon>
        <taxon>Hypocreaceae</taxon>
        <taxon>Trichoderma</taxon>
    </lineage>
</organism>
<dbReference type="OrthoDB" id="5104805at2759"/>
<gene>
    <name evidence="1" type="ORF">TRIATDRAFT_131548</name>
</gene>
<accession>G9NY71</accession>
<evidence type="ECO:0000313" key="2">
    <source>
        <dbReference type="Proteomes" id="UP000005426"/>
    </source>
</evidence>
<comment type="caution">
    <text evidence="1">The sequence shown here is derived from an EMBL/GenBank/DDBJ whole genome shotgun (WGS) entry which is preliminary data.</text>
</comment>